<reference evidence="1 2" key="2">
    <citation type="journal article" date="2022" name="Mol. Ecol. Resour.">
        <title>The genomes of chicory, endive, great burdock and yacon provide insights into Asteraceae paleo-polyploidization history and plant inulin production.</title>
        <authorList>
            <person name="Fan W."/>
            <person name="Wang S."/>
            <person name="Wang H."/>
            <person name="Wang A."/>
            <person name="Jiang F."/>
            <person name="Liu H."/>
            <person name="Zhao H."/>
            <person name="Xu D."/>
            <person name="Zhang Y."/>
        </authorList>
    </citation>
    <scope>NUCLEOTIDE SEQUENCE [LARGE SCALE GENOMIC DNA]</scope>
    <source>
        <strain evidence="2">cv. Yunnan</strain>
        <tissue evidence="1">Leaves</tissue>
    </source>
</reference>
<name>A0ACB9CEV9_9ASTR</name>
<evidence type="ECO:0000313" key="1">
    <source>
        <dbReference type="EMBL" id="KAI3732799.1"/>
    </source>
</evidence>
<gene>
    <name evidence="1" type="ORF">L1987_64008</name>
</gene>
<dbReference type="EMBL" id="CM042038">
    <property type="protein sequence ID" value="KAI3732799.1"/>
    <property type="molecule type" value="Genomic_DNA"/>
</dbReference>
<protein>
    <submittedName>
        <fullName evidence="1">Uncharacterized protein</fullName>
    </submittedName>
</protein>
<accession>A0ACB9CEV9</accession>
<reference evidence="2" key="1">
    <citation type="journal article" date="2022" name="Mol. Ecol. Resour.">
        <title>The genomes of chicory, endive, great burdock and yacon provide insights into Asteraceae palaeo-polyploidization history and plant inulin production.</title>
        <authorList>
            <person name="Fan W."/>
            <person name="Wang S."/>
            <person name="Wang H."/>
            <person name="Wang A."/>
            <person name="Jiang F."/>
            <person name="Liu H."/>
            <person name="Zhao H."/>
            <person name="Xu D."/>
            <person name="Zhang Y."/>
        </authorList>
    </citation>
    <scope>NUCLEOTIDE SEQUENCE [LARGE SCALE GENOMIC DNA]</scope>
    <source>
        <strain evidence="2">cv. Yunnan</strain>
    </source>
</reference>
<keyword evidence="2" id="KW-1185">Reference proteome</keyword>
<dbReference type="Proteomes" id="UP001056120">
    <property type="component" value="Linkage Group LG21"/>
</dbReference>
<comment type="caution">
    <text evidence="1">The sequence shown here is derived from an EMBL/GenBank/DDBJ whole genome shotgun (WGS) entry which is preliminary data.</text>
</comment>
<proteinExistence type="predicted"/>
<sequence>MKTLSGRKCSKVKLENEDILKKFIRSLPSCWTLYTVSIRKTENLKTLQMTELFGMLKTYELEMIQAKERSSSYQTASTSTTTSSTLHSDHPGPTSSNYYPPSQTAACAAVGTNDFDWSFQKHNHNLIDQNKEFHQMKYEFKKVENNYKEKIDCLKKEISSLKHEQTNLETQIDDLLVKLKATRAELADQKSTCSDSTETNKVSSPPTCEVIKANNPSPFIPSKTVPVSQPTKQIRISYPPEGRKLTVEKGQSSTSTNSKPQSKSQQRKVFDICHVPGERAPYVQKTLEEATFEHNKAHPWNFKDLFKRKDYVFEAKATQFRNSLSPPRKHLPRPQQSCIICGESDHFAANCKFNPLKQVLHQIPLQQKPISKMKKGRHTSEVKPSAANKTAADEVRLKQPKKKPSSATKIAAAQVKPLEANKNVADQLKPKRPKDKPSAATKIAVAQVKPSTATKSTADKPKSLVATSAADKAKRAGKSPIQHWKAKIPTRIIIDISMEDMLPLEVNQKEDLYAYTDSDYGGCNLYKKSTLGDVSFWEEDGFHGSSRSKHVIQLLQQKQNTLQLQVAVHKSSEYKIKCWIMG</sequence>
<evidence type="ECO:0000313" key="2">
    <source>
        <dbReference type="Proteomes" id="UP001056120"/>
    </source>
</evidence>
<organism evidence="1 2">
    <name type="scientific">Smallanthus sonchifolius</name>
    <dbReference type="NCBI Taxonomy" id="185202"/>
    <lineage>
        <taxon>Eukaryota</taxon>
        <taxon>Viridiplantae</taxon>
        <taxon>Streptophyta</taxon>
        <taxon>Embryophyta</taxon>
        <taxon>Tracheophyta</taxon>
        <taxon>Spermatophyta</taxon>
        <taxon>Magnoliopsida</taxon>
        <taxon>eudicotyledons</taxon>
        <taxon>Gunneridae</taxon>
        <taxon>Pentapetalae</taxon>
        <taxon>asterids</taxon>
        <taxon>campanulids</taxon>
        <taxon>Asterales</taxon>
        <taxon>Asteraceae</taxon>
        <taxon>Asteroideae</taxon>
        <taxon>Heliantheae alliance</taxon>
        <taxon>Millerieae</taxon>
        <taxon>Smallanthus</taxon>
    </lineage>
</organism>